<dbReference type="SUPFAM" id="SSF51735">
    <property type="entry name" value="NAD(P)-binding Rossmann-fold domains"/>
    <property type="match status" value="1"/>
</dbReference>
<dbReference type="Pfam" id="PF01370">
    <property type="entry name" value="Epimerase"/>
    <property type="match status" value="1"/>
</dbReference>
<evidence type="ECO:0000259" key="2">
    <source>
        <dbReference type="Pfam" id="PF01370"/>
    </source>
</evidence>
<dbReference type="EMBL" id="JAKXMK010000038">
    <property type="protein sequence ID" value="MCH6170973.1"/>
    <property type="molecule type" value="Genomic_DNA"/>
</dbReference>
<gene>
    <name evidence="3" type="ORF">MMF94_35175</name>
</gene>
<keyword evidence="4" id="KW-1185">Reference proteome</keyword>
<dbReference type="InterPro" id="IPR051783">
    <property type="entry name" value="NAD(P)-dependent_oxidoreduct"/>
</dbReference>
<evidence type="ECO:0000256" key="1">
    <source>
        <dbReference type="SAM" id="MobiDB-lite"/>
    </source>
</evidence>
<dbReference type="PANTHER" id="PTHR48079">
    <property type="entry name" value="PROTEIN YEEZ"/>
    <property type="match status" value="1"/>
</dbReference>
<sequence>MRILLAGGTGVIGSRILPELVAAGHEVVATTRREDRLALLESLGACGVLLDVHDAERVAATLTEAAPDLLLHQLTDLSGNDWEANARVRREGTANLVAGATAAGVDRMIVQSITWVFPDGDTPATEDDPIVPGTAVGVMEGLARRLPRSTVLRYGMLYGPGTWYAPGGRIAVAVSAGQMQANPAITSFVHVDDVVAATVQSLDWPDGIYHVVDDEPAPATEWLPVYAAGIGAPAPQPVPLPEGAPVGRAVSNAKARAAGWTPAHPSWRTGFPRPRG</sequence>
<dbReference type="InterPro" id="IPR036291">
    <property type="entry name" value="NAD(P)-bd_dom_sf"/>
</dbReference>
<accession>A0ABS9TR02</accession>
<reference evidence="3 4" key="1">
    <citation type="submission" date="2022-03" db="EMBL/GenBank/DDBJ databases">
        <title>Pseudonocardia alaer sp. nov., a novel actinomycete isolated from reed forest soil.</title>
        <authorList>
            <person name="Wang L."/>
        </authorList>
    </citation>
    <scope>NUCLEOTIDE SEQUENCE [LARGE SCALE GENOMIC DNA]</scope>
    <source>
        <strain evidence="3 4">Y-16303</strain>
    </source>
</reference>
<comment type="caution">
    <text evidence="3">The sequence shown here is derived from an EMBL/GenBank/DDBJ whole genome shotgun (WGS) entry which is preliminary data.</text>
</comment>
<feature type="domain" description="NAD-dependent epimerase/dehydratase" evidence="2">
    <location>
        <begin position="3"/>
        <end position="207"/>
    </location>
</feature>
<dbReference type="Gene3D" id="3.40.50.720">
    <property type="entry name" value="NAD(P)-binding Rossmann-like Domain"/>
    <property type="match status" value="1"/>
</dbReference>
<organism evidence="3 4">
    <name type="scientific">Pseudonocardia alaniniphila</name>
    <dbReference type="NCBI Taxonomy" id="75291"/>
    <lineage>
        <taxon>Bacteria</taxon>
        <taxon>Bacillati</taxon>
        <taxon>Actinomycetota</taxon>
        <taxon>Actinomycetes</taxon>
        <taxon>Pseudonocardiales</taxon>
        <taxon>Pseudonocardiaceae</taxon>
        <taxon>Pseudonocardia</taxon>
    </lineage>
</organism>
<proteinExistence type="predicted"/>
<evidence type="ECO:0000313" key="3">
    <source>
        <dbReference type="EMBL" id="MCH6170973.1"/>
    </source>
</evidence>
<evidence type="ECO:0000313" key="4">
    <source>
        <dbReference type="Proteomes" id="UP001299970"/>
    </source>
</evidence>
<dbReference type="PANTHER" id="PTHR48079:SF6">
    <property type="entry name" value="NAD(P)-BINDING DOMAIN-CONTAINING PROTEIN-RELATED"/>
    <property type="match status" value="1"/>
</dbReference>
<name>A0ABS9TR02_9PSEU</name>
<dbReference type="RefSeq" id="WP_241041781.1">
    <property type="nucleotide sequence ID" value="NZ_BAAAJF010000029.1"/>
</dbReference>
<feature type="region of interest" description="Disordered" evidence="1">
    <location>
        <begin position="255"/>
        <end position="276"/>
    </location>
</feature>
<dbReference type="Proteomes" id="UP001299970">
    <property type="component" value="Unassembled WGS sequence"/>
</dbReference>
<protein>
    <submittedName>
        <fullName evidence="3">NAD(P)-dependent oxidoreductase</fullName>
    </submittedName>
</protein>
<dbReference type="InterPro" id="IPR001509">
    <property type="entry name" value="Epimerase_deHydtase"/>
</dbReference>